<organism evidence="15 16">
    <name type="scientific">Malacoplasma iowae DK-CPA</name>
    <dbReference type="NCBI Taxonomy" id="1394179"/>
    <lineage>
        <taxon>Bacteria</taxon>
        <taxon>Bacillati</taxon>
        <taxon>Mycoplasmatota</taxon>
        <taxon>Mycoplasmoidales</taxon>
        <taxon>Mycoplasmoidaceae</taxon>
        <taxon>Malacoplasma</taxon>
    </lineage>
</organism>
<dbReference type="InterPro" id="IPR013848">
    <property type="entry name" value="Methylthiotransferase_N"/>
</dbReference>
<dbReference type="Gene3D" id="3.80.30.20">
    <property type="entry name" value="tm_1862 like domain"/>
    <property type="match status" value="1"/>
</dbReference>
<keyword evidence="16" id="KW-1185">Reference proteome</keyword>
<dbReference type="InterPro" id="IPR006463">
    <property type="entry name" value="MiaB_methiolase"/>
</dbReference>
<evidence type="ECO:0000259" key="12">
    <source>
        <dbReference type="PROSITE" id="PS50926"/>
    </source>
</evidence>
<evidence type="ECO:0000259" key="14">
    <source>
        <dbReference type="PROSITE" id="PS51918"/>
    </source>
</evidence>
<comment type="catalytic activity">
    <reaction evidence="11">
        <text>N(6)-dimethylallyladenosine(37) in tRNA + (sulfur carrier)-SH + AH2 + 2 S-adenosyl-L-methionine = 2-methylsulfanyl-N(6)-dimethylallyladenosine(37) in tRNA + (sulfur carrier)-H + 5'-deoxyadenosine + L-methionine + A + S-adenosyl-L-homocysteine + 2 H(+)</text>
        <dbReference type="Rhea" id="RHEA:37067"/>
        <dbReference type="Rhea" id="RHEA-COMP:10375"/>
        <dbReference type="Rhea" id="RHEA-COMP:10376"/>
        <dbReference type="Rhea" id="RHEA-COMP:14737"/>
        <dbReference type="Rhea" id="RHEA-COMP:14739"/>
        <dbReference type="ChEBI" id="CHEBI:13193"/>
        <dbReference type="ChEBI" id="CHEBI:15378"/>
        <dbReference type="ChEBI" id="CHEBI:17319"/>
        <dbReference type="ChEBI" id="CHEBI:17499"/>
        <dbReference type="ChEBI" id="CHEBI:29917"/>
        <dbReference type="ChEBI" id="CHEBI:57844"/>
        <dbReference type="ChEBI" id="CHEBI:57856"/>
        <dbReference type="ChEBI" id="CHEBI:59789"/>
        <dbReference type="ChEBI" id="CHEBI:64428"/>
        <dbReference type="ChEBI" id="CHEBI:74415"/>
        <dbReference type="ChEBI" id="CHEBI:74417"/>
        <dbReference type="EC" id="2.8.4.3"/>
    </reaction>
</comment>
<dbReference type="InterPro" id="IPR002792">
    <property type="entry name" value="TRAM_dom"/>
</dbReference>
<dbReference type="FunFam" id="3.40.50.12160:FF:000006">
    <property type="entry name" value="tRNA-2-methylthio-N(6)-dimethylallyladenosine synthase"/>
    <property type="match status" value="1"/>
</dbReference>
<comment type="cofactor">
    <cofactor evidence="11">
        <name>[4Fe-4S] cluster</name>
        <dbReference type="ChEBI" id="CHEBI:49883"/>
    </cofactor>
    <text evidence="11">Binds 2 [4Fe-4S] clusters. One cluster is coordinated with 3 cysteines and an exchangeable S-adenosyl-L-methionine.</text>
</comment>
<dbReference type="InterPro" id="IPR007197">
    <property type="entry name" value="rSAM"/>
</dbReference>
<dbReference type="SFLD" id="SFLDF00273">
    <property type="entry name" value="(dimethylallyl)adenosine_tRNA"/>
    <property type="match status" value="1"/>
</dbReference>
<comment type="subcellular location">
    <subcellularLocation>
        <location evidence="11">Cytoplasm</location>
    </subcellularLocation>
</comment>
<feature type="domain" description="Radical SAM core" evidence="14">
    <location>
        <begin position="187"/>
        <end position="418"/>
    </location>
</feature>
<dbReference type="SFLD" id="SFLDG01082">
    <property type="entry name" value="B12-binding_domain_containing"/>
    <property type="match status" value="1"/>
</dbReference>
<feature type="binding site" evidence="11">
    <location>
        <position position="205"/>
    </location>
    <ligand>
        <name>[4Fe-4S] cluster</name>
        <dbReference type="ChEBI" id="CHEBI:49883"/>
        <label>2</label>
        <note>4Fe-4S-S-AdoMet</note>
    </ligand>
</feature>
<keyword evidence="4 11" id="KW-0808">Transferase</keyword>
<dbReference type="SFLD" id="SFLDG01061">
    <property type="entry name" value="methylthiotransferase"/>
    <property type="match status" value="1"/>
</dbReference>
<dbReference type="Gene3D" id="3.40.50.12160">
    <property type="entry name" value="Methylthiotransferase, N-terminal domain"/>
    <property type="match status" value="1"/>
</dbReference>
<dbReference type="Pfam" id="PF04055">
    <property type="entry name" value="Radical_SAM"/>
    <property type="match status" value="1"/>
</dbReference>
<dbReference type="PROSITE" id="PS51449">
    <property type="entry name" value="MTTASE_N"/>
    <property type="match status" value="1"/>
</dbReference>
<evidence type="ECO:0000256" key="10">
    <source>
        <dbReference type="ARBA" id="ARBA00033765"/>
    </source>
</evidence>
<gene>
    <name evidence="11 15" type="primary">miaB</name>
    <name evidence="15" type="ORF">P271_5</name>
</gene>
<evidence type="ECO:0000256" key="4">
    <source>
        <dbReference type="ARBA" id="ARBA00022679"/>
    </source>
</evidence>
<dbReference type="SUPFAM" id="SSF102114">
    <property type="entry name" value="Radical SAM enzymes"/>
    <property type="match status" value="1"/>
</dbReference>
<evidence type="ECO:0000256" key="7">
    <source>
        <dbReference type="ARBA" id="ARBA00022723"/>
    </source>
</evidence>
<evidence type="ECO:0000256" key="1">
    <source>
        <dbReference type="ARBA" id="ARBA00003234"/>
    </source>
</evidence>
<dbReference type="PANTHER" id="PTHR43020:SF2">
    <property type="entry name" value="MITOCHONDRIAL TRNA METHYLTHIOTRANSFERASE CDK5RAP1"/>
    <property type="match status" value="1"/>
</dbReference>
<feature type="domain" description="TRAM" evidence="12">
    <location>
        <begin position="421"/>
        <end position="483"/>
    </location>
</feature>
<evidence type="ECO:0000256" key="3">
    <source>
        <dbReference type="ARBA" id="ARBA00022490"/>
    </source>
</evidence>
<dbReference type="GO" id="GO:0051539">
    <property type="term" value="F:4 iron, 4 sulfur cluster binding"/>
    <property type="evidence" value="ECO:0007669"/>
    <property type="project" value="UniProtKB-UniRule"/>
</dbReference>
<feature type="domain" description="MTTase N-terminal" evidence="13">
    <location>
        <begin position="46"/>
        <end position="164"/>
    </location>
</feature>
<dbReference type="InterPro" id="IPR058240">
    <property type="entry name" value="rSAM_sf"/>
</dbReference>
<dbReference type="InterPro" id="IPR038135">
    <property type="entry name" value="Methylthiotransferase_N_sf"/>
</dbReference>
<keyword evidence="6 11" id="KW-0819">tRNA processing</keyword>
<dbReference type="GO" id="GO:0005829">
    <property type="term" value="C:cytosol"/>
    <property type="evidence" value="ECO:0007669"/>
    <property type="project" value="TreeGrafter"/>
</dbReference>
<proteinExistence type="inferred from homology"/>
<evidence type="ECO:0000313" key="16">
    <source>
        <dbReference type="Proteomes" id="UP000028523"/>
    </source>
</evidence>
<keyword evidence="9 11" id="KW-0411">Iron-sulfur</keyword>
<dbReference type="InterPro" id="IPR005839">
    <property type="entry name" value="Methylthiotransferase"/>
</dbReference>
<dbReference type="FunFam" id="3.80.30.20:FF:000001">
    <property type="entry name" value="tRNA-2-methylthio-N(6)-dimethylallyladenosine synthase 2"/>
    <property type="match status" value="1"/>
</dbReference>
<keyword evidence="5 11" id="KW-0949">S-adenosyl-L-methionine</keyword>
<dbReference type="InterPro" id="IPR006638">
    <property type="entry name" value="Elp3/MiaA/NifB-like_rSAM"/>
</dbReference>
<comment type="function">
    <text evidence="1 11">Catalyzes the methylthiolation of N6-(dimethylallyl)adenosine (i(6)A), leading to the formation of 2-methylthio-N6-(dimethylallyl)adenosine (ms(2)i(6)A) at position 37 in tRNAs that read codons beginning with uridine.</text>
</comment>
<comment type="caution">
    <text evidence="15">The sequence shown here is derived from an EMBL/GenBank/DDBJ whole genome shotgun (WGS) entry which is preliminary data.</text>
</comment>
<dbReference type="NCBIfam" id="TIGR00089">
    <property type="entry name" value="MiaB/RimO family radical SAM methylthiotransferase"/>
    <property type="match status" value="1"/>
</dbReference>
<dbReference type="PROSITE" id="PS01278">
    <property type="entry name" value="MTTASE_RADICAL"/>
    <property type="match status" value="1"/>
</dbReference>
<evidence type="ECO:0000256" key="8">
    <source>
        <dbReference type="ARBA" id="ARBA00023004"/>
    </source>
</evidence>
<evidence type="ECO:0000256" key="9">
    <source>
        <dbReference type="ARBA" id="ARBA00023014"/>
    </source>
</evidence>
<dbReference type="Pfam" id="PF01938">
    <property type="entry name" value="TRAM"/>
    <property type="match status" value="1"/>
</dbReference>
<keyword evidence="8 11" id="KW-0408">Iron</keyword>
<feature type="binding site" evidence="11">
    <location>
        <position position="91"/>
    </location>
    <ligand>
        <name>[4Fe-4S] cluster</name>
        <dbReference type="ChEBI" id="CHEBI:49883"/>
        <label>1</label>
    </ligand>
</feature>
<dbReference type="EMBL" id="AWQU01000089">
    <property type="protein sequence ID" value="KFB07181.1"/>
    <property type="molecule type" value="Genomic_DNA"/>
</dbReference>
<feature type="binding site" evidence="11">
    <location>
        <position position="125"/>
    </location>
    <ligand>
        <name>[4Fe-4S] cluster</name>
        <dbReference type="ChEBI" id="CHEBI:49883"/>
        <label>1</label>
    </ligand>
</feature>
<evidence type="ECO:0000256" key="2">
    <source>
        <dbReference type="ARBA" id="ARBA00022485"/>
    </source>
</evidence>
<evidence type="ECO:0000313" key="15">
    <source>
        <dbReference type="EMBL" id="KFB07181.1"/>
    </source>
</evidence>
<dbReference type="NCBIfam" id="TIGR01574">
    <property type="entry name" value="miaB-methiolase"/>
    <property type="match status" value="1"/>
</dbReference>
<dbReference type="Pfam" id="PF00919">
    <property type="entry name" value="UPF0004"/>
    <property type="match status" value="1"/>
</dbReference>
<comment type="subunit">
    <text evidence="11">Monomer.</text>
</comment>
<evidence type="ECO:0000259" key="13">
    <source>
        <dbReference type="PROSITE" id="PS51449"/>
    </source>
</evidence>
<dbReference type="GO" id="GO:0046872">
    <property type="term" value="F:metal ion binding"/>
    <property type="evidence" value="ECO:0007669"/>
    <property type="project" value="UniProtKB-KW"/>
</dbReference>
<dbReference type="InterPro" id="IPR023404">
    <property type="entry name" value="rSAM_horseshoe"/>
</dbReference>
<dbReference type="PANTHER" id="PTHR43020">
    <property type="entry name" value="CDK5 REGULATORY SUBUNIT-ASSOCIATED PROTEIN 1"/>
    <property type="match status" value="1"/>
</dbReference>
<keyword evidence="2 11" id="KW-0004">4Fe-4S</keyword>
<keyword evidence="3 11" id="KW-0963">Cytoplasm</keyword>
<keyword evidence="7 11" id="KW-0479">Metal-binding</keyword>
<protein>
    <recommendedName>
        <fullName evidence="10 11">tRNA-2-methylthio-N(6)-dimethylallyladenosine synthase</fullName>
        <ecNumber evidence="10 11">2.8.4.3</ecNumber>
    </recommendedName>
    <alternativeName>
        <fullName evidence="11">(Dimethylallyl)adenosine tRNA methylthiotransferase MiaB</fullName>
    </alternativeName>
    <alternativeName>
        <fullName evidence="11">tRNA-i(6)A37 methylthiotransferase</fullName>
    </alternativeName>
</protein>
<feature type="binding site" evidence="11">
    <location>
        <position position="55"/>
    </location>
    <ligand>
        <name>[4Fe-4S] cluster</name>
        <dbReference type="ChEBI" id="CHEBI:49883"/>
        <label>1</label>
    </ligand>
</feature>
<dbReference type="Proteomes" id="UP000028523">
    <property type="component" value="Unassembled WGS sequence"/>
</dbReference>
<evidence type="ECO:0000256" key="5">
    <source>
        <dbReference type="ARBA" id="ARBA00022691"/>
    </source>
</evidence>
<dbReference type="SFLD" id="SFLDS00029">
    <property type="entry name" value="Radical_SAM"/>
    <property type="match status" value="1"/>
</dbReference>
<dbReference type="AlphaFoldDB" id="A0A084U2J5"/>
<feature type="binding site" evidence="11">
    <location>
        <position position="201"/>
    </location>
    <ligand>
        <name>[4Fe-4S] cluster</name>
        <dbReference type="ChEBI" id="CHEBI:49883"/>
        <label>2</label>
        <note>4Fe-4S-S-AdoMet</note>
    </ligand>
</feature>
<dbReference type="CDD" id="cd01335">
    <property type="entry name" value="Radical_SAM"/>
    <property type="match status" value="1"/>
</dbReference>
<accession>A0A084U2J5</accession>
<name>A0A084U2J5_MALIO</name>
<comment type="similarity">
    <text evidence="11">Belongs to the methylthiotransferase family. MiaB subfamily.</text>
</comment>
<evidence type="ECO:0000256" key="6">
    <source>
        <dbReference type="ARBA" id="ARBA00022694"/>
    </source>
</evidence>
<feature type="binding site" evidence="11">
    <location>
        <position position="208"/>
    </location>
    <ligand>
        <name>[4Fe-4S] cluster</name>
        <dbReference type="ChEBI" id="CHEBI:49883"/>
        <label>2</label>
        <note>4Fe-4S-S-AdoMet</note>
    </ligand>
</feature>
<reference evidence="15 16" key="1">
    <citation type="journal article" date="2014" name="PLoS ONE">
        <title>Reduction of Hydrogen Peroxide Accumulation and Toxicity by a Catalase from Mycoplasma iowae.</title>
        <authorList>
            <person name="Pritchard R.E."/>
            <person name="Prassinos A.J."/>
            <person name="Osborne J.D."/>
            <person name="Raviv Z."/>
            <person name="Balish M.F."/>
        </authorList>
    </citation>
    <scope>NUCLEOTIDE SEQUENCE [LARGE SCALE GENOMIC DNA]</scope>
    <source>
        <strain evidence="15 16">DK-CPA</strain>
    </source>
</reference>
<sequence length="483" mass="55250">MNKPKRDISKYFLPNIKNARKRIEESKIVRDSFNIPENLVNYGVGKKFHIKTFGCQSNVRDSETLMGILEMIGYTHTDSINDADLVLLNTCAVREHAEQKVFADIGVLDKIKKTNPNFIFGMCGCMAQEESIVNKILKSNSNIDFIFGTHNIHRVLNILEQVIFEKNLIIEVWSKEGDIIENLPSFRNSNIKAFVNVMYGCDKFCTYCIVPFTRGKIRSRSKEDILDEVKSLIKEGYKEVTLIGQNVNSYGIDFKNDKKYLFHDLLKDVAETGIKRLRFTTSNPWNFTKEIVDVMKSHPNIMPHIHLPIQSGDELILKRMNRPMRIEDYIGLVNYIKESIPNCSITTDIIVGFPNESREQFEKTLSLYNTIQFDNAFTFVYSKRDGTVAAQLPDSIELQEKKDRLNELNELVKTYAKTNNMKFVGSTLDVLVEGPSKKDESTLSGYSPQWKIVNFKGEANPGDIVKVKITSASRFTLNGEMVN</sequence>
<dbReference type="EC" id="2.8.4.3" evidence="10 11"/>
<dbReference type="PROSITE" id="PS51918">
    <property type="entry name" value="RADICAL_SAM"/>
    <property type="match status" value="1"/>
</dbReference>
<dbReference type="RefSeq" id="WP_036452624.1">
    <property type="nucleotide sequence ID" value="NZ_AWQU01000089.1"/>
</dbReference>
<evidence type="ECO:0000256" key="11">
    <source>
        <dbReference type="HAMAP-Rule" id="MF_01864"/>
    </source>
</evidence>
<dbReference type="SMART" id="SM00729">
    <property type="entry name" value="Elp3"/>
    <property type="match status" value="1"/>
</dbReference>
<dbReference type="GO" id="GO:0035597">
    <property type="term" value="F:tRNA-2-methylthio-N(6)-dimethylallyladenosine(37) synthase activity"/>
    <property type="evidence" value="ECO:0007669"/>
    <property type="project" value="UniProtKB-EC"/>
</dbReference>
<dbReference type="PROSITE" id="PS50926">
    <property type="entry name" value="TRAM"/>
    <property type="match status" value="1"/>
</dbReference>
<dbReference type="HAMAP" id="MF_01864">
    <property type="entry name" value="tRNA_metthiotr_MiaB"/>
    <property type="match status" value="1"/>
</dbReference>
<dbReference type="InterPro" id="IPR020612">
    <property type="entry name" value="Methylthiotransferase_CS"/>
</dbReference>